<keyword evidence="2" id="KW-0812">Transmembrane</keyword>
<comment type="caution">
    <text evidence="3">The sequence shown here is derived from an EMBL/GenBank/DDBJ whole genome shotgun (WGS) entry which is preliminary data.</text>
</comment>
<evidence type="ECO:0000256" key="2">
    <source>
        <dbReference type="SAM" id="Phobius"/>
    </source>
</evidence>
<dbReference type="EMBL" id="JAQQWN010000005">
    <property type="protein sequence ID" value="KAK8084738.1"/>
    <property type="molecule type" value="Genomic_DNA"/>
</dbReference>
<dbReference type="Proteomes" id="UP001433268">
    <property type="component" value="Unassembled WGS sequence"/>
</dbReference>
<gene>
    <name evidence="3" type="ORF">PG997_006009</name>
</gene>
<keyword evidence="2" id="KW-0472">Membrane</keyword>
<evidence type="ECO:0000313" key="4">
    <source>
        <dbReference type="Proteomes" id="UP001433268"/>
    </source>
</evidence>
<keyword evidence="4" id="KW-1185">Reference proteome</keyword>
<feature type="transmembrane region" description="Helical" evidence="2">
    <location>
        <begin position="18"/>
        <end position="40"/>
    </location>
</feature>
<feature type="region of interest" description="Disordered" evidence="1">
    <location>
        <begin position="363"/>
        <end position="388"/>
    </location>
</feature>
<name>A0ABR1WRI0_9PEZI</name>
<protein>
    <submittedName>
        <fullName evidence="3">Uncharacterized protein</fullName>
    </submittedName>
</protein>
<evidence type="ECO:0000313" key="3">
    <source>
        <dbReference type="EMBL" id="KAK8084738.1"/>
    </source>
</evidence>
<dbReference type="GeneID" id="92043384"/>
<proteinExistence type="predicted"/>
<keyword evidence="2" id="KW-1133">Transmembrane helix</keyword>
<dbReference type="RefSeq" id="XP_066669247.1">
    <property type="nucleotide sequence ID" value="XM_066810324.1"/>
</dbReference>
<reference evidence="3 4" key="1">
    <citation type="submission" date="2023-01" db="EMBL/GenBank/DDBJ databases">
        <title>Analysis of 21 Apiospora genomes using comparative genomics revels a genus with tremendous synthesis potential of carbohydrate active enzymes and secondary metabolites.</title>
        <authorList>
            <person name="Sorensen T."/>
        </authorList>
    </citation>
    <scope>NUCLEOTIDE SEQUENCE [LARGE SCALE GENOMIC DNA]</scope>
    <source>
        <strain evidence="3 4">CBS 114990</strain>
    </source>
</reference>
<sequence length="421" mass="46561">MHDSVFSYNLTRPYPFKWFTPVTIVGGVIIAALVSFFNFASTGYELVPQPSSDPNETIHDPGQYGGIRWPSYFTANSRATCASTALPLRALIFTHNNAIPYTLTRVWRAKDDGSRLDLGSLVYHNNELQDCNVTRISIDVLGKYTMNQQVRAASPVGLSVNAFATCSVVIDTPEKVQRPTYFEMTGNYKLIGPDVTAFLSRNKTNATSLWWGESMLQMYWLVTARAYIDGAQDTDVGKDQTYNAAITLQRRESTDQGTAEETMSDDFFATGCFVEASYCGTNVTSELADPSKAKEDWHPYPKLWRRANLLGKAMYFTVLADLGRQDAPVPNMLTRPNLLANLTANLTSEVQWWKSASKKEGFAPHWQPDPGLSQDKFDPGQTPPPSLGAAPAFLSTNYICQVPRVKAGDPGDVDMGRLVSG</sequence>
<accession>A0ABR1WRI0</accession>
<organism evidence="3 4">
    <name type="scientific">Apiospora hydei</name>
    <dbReference type="NCBI Taxonomy" id="1337664"/>
    <lineage>
        <taxon>Eukaryota</taxon>
        <taxon>Fungi</taxon>
        <taxon>Dikarya</taxon>
        <taxon>Ascomycota</taxon>
        <taxon>Pezizomycotina</taxon>
        <taxon>Sordariomycetes</taxon>
        <taxon>Xylariomycetidae</taxon>
        <taxon>Amphisphaeriales</taxon>
        <taxon>Apiosporaceae</taxon>
        <taxon>Apiospora</taxon>
    </lineage>
</organism>
<evidence type="ECO:0000256" key="1">
    <source>
        <dbReference type="SAM" id="MobiDB-lite"/>
    </source>
</evidence>